<dbReference type="CDD" id="cd00093">
    <property type="entry name" value="HTH_XRE"/>
    <property type="match status" value="1"/>
</dbReference>
<dbReference type="PROSITE" id="PS50943">
    <property type="entry name" value="HTH_CROC1"/>
    <property type="match status" value="1"/>
</dbReference>
<evidence type="ECO:0000256" key="1">
    <source>
        <dbReference type="ARBA" id="ARBA00023015"/>
    </source>
</evidence>
<sequence length="84" mass="9598">MSPAPTQRSEQQADSARSVLAQNVVRLRTEKRWSQEMLAFESGLHRTFIAHVERRARNISIDNLEKIARALGVQPYILLMPLQA</sequence>
<dbReference type="EMBL" id="SPUM01000038">
    <property type="protein sequence ID" value="TFW33587.1"/>
    <property type="molecule type" value="Genomic_DNA"/>
</dbReference>
<dbReference type="Pfam" id="PF01381">
    <property type="entry name" value="HTH_3"/>
    <property type="match status" value="1"/>
</dbReference>
<dbReference type="InterPro" id="IPR010982">
    <property type="entry name" value="Lambda_DNA-bd_dom_sf"/>
</dbReference>
<reference evidence="5 6" key="1">
    <citation type="submission" date="2019-03" db="EMBL/GenBank/DDBJ databases">
        <title>Draft genome of Massilia hortus sp. nov., a novel bacterial species of the Oxalobacteraceae family.</title>
        <authorList>
            <person name="Peta V."/>
            <person name="Raths R."/>
            <person name="Bucking H."/>
        </authorList>
    </citation>
    <scope>NUCLEOTIDE SEQUENCE [LARGE SCALE GENOMIC DNA]</scope>
    <source>
        <strain evidence="5 6">ONC3</strain>
    </source>
</reference>
<dbReference type="OrthoDB" id="8527856at2"/>
<evidence type="ECO:0000313" key="5">
    <source>
        <dbReference type="EMBL" id="TFW33587.1"/>
    </source>
</evidence>
<comment type="caution">
    <text evidence="5">The sequence shown here is derived from an EMBL/GenBank/DDBJ whole genome shotgun (WGS) entry which is preliminary data.</text>
</comment>
<keyword evidence="1" id="KW-0805">Transcription regulation</keyword>
<evidence type="ECO:0000256" key="2">
    <source>
        <dbReference type="ARBA" id="ARBA00023125"/>
    </source>
</evidence>
<feature type="domain" description="HTH cro/C1-type" evidence="4">
    <location>
        <begin position="24"/>
        <end position="78"/>
    </location>
</feature>
<dbReference type="GO" id="GO:0005829">
    <property type="term" value="C:cytosol"/>
    <property type="evidence" value="ECO:0007669"/>
    <property type="project" value="TreeGrafter"/>
</dbReference>
<keyword evidence="3" id="KW-0804">Transcription</keyword>
<dbReference type="GO" id="GO:0003700">
    <property type="term" value="F:DNA-binding transcription factor activity"/>
    <property type="evidence" value="ECO:0007669"/>
    <property type="project" value="TreeGrafter"/>
</dbReference>
<gene>
    <name evidence="5" type="ORF">E4O92_06220</name>
</gene>
<dbReference type="SMART" id="SM00530">
    <property type="entry name" value="HTH_XRE"/>
    <property type="match status" value="1"/>
</dbReference>
<dbReference type="InterPro" id="IPR001387">
    <property type="entry name" value="Cro/C1-type_HTH"/>
</dbReference>
<organism evidence="5 6">
    <name type="scientific">Massilia horti</name>
    <dbReference type="NCBI Taxonomy" id="2562153"/>
    <lineage>
        <taxon>Bacteria</taxon>
        <taxon>Pseudomonadati</taxon>
        <taxon>Pseudomonadota</taxon>
        <taxon>Betaproteobacteria</taxon>
        <taxon>Burkholderiales</taxon>
        <taxon>Oxalobacteraceae</taxon>
        <taxon>Telluria group</taxon>
        <taxon>Massilia</taxon>
    </lineage>
</organism>
<evidence type="ECO:0000259" key="4">
    <source>
        <dbReference type="PROSITE" id="PS50943"/>
    </source>
</evidence>
<dbReference type="InterPro" id="IPR050807">
    <property type="entry name" value="TransReg_Diox_bact_type"/>
</dbReference>
<proteinExistence type="predicted"/>
<dbReference type="Gene3D" id="1.10.260.40">
    <property type="entry name" value="lambda repressor-like DNA-binding domains"/>
    <property type="match status" value="1"/>
</dbReference>
<protein>
    <submittedName>
        <fullName evidence="5">XRE family transcriptional regulator</fullName>
    </submittedName>
</protein>
<keyword evidence="2" id="KW-0238">DNA-binding</keyword>
<dbReference type="AlphaFoldDB" id="A0A4Y9T2F2"/>
<dbReference type="RefSeq" id="WP_135188886.1">
    <property type="nucleotide sequence ID" value="NZ_SPUM01000038.1"/>
</dbReference>
<dbReference type="PANTHER" id="PTHR46797:SF23">
    <property type="entry name" value="HTH-TYPE TRANSCRIPTIONAL REGULATOR SUTR"/>
    <property type="match status" value="1"/>
</dbReference>
<evidence type="ECO:0000313" key="6">
    <source>
        <dbReference type="Proteomes" id="UP000297258"/>
    </source>
</evidence>
<name>A0A4Y9T2F2_9BURK</name>
<accession>A0A4Y9T2F2</accession>
<evidence type="ECO:0000256" key="3">
    <source>
        <dbReference type="ARBA" id="ARBA00023163"/>
    </source>
</evidence>
<dbReference type="Proteomes" id="UP000297258">
    <property type="component" value="Unassembled WGS sequence"/>
</dbReference>
<dbReference type="SUPFAM" id="SSF47413">
    <property type="entry name" value="lambda repressor-like DNA-binding domains"/>
    <property type="match status" value="1"/>
</dbReference>
<keyword evidence="6" id="KW-1185">Reference proteome</keyword>
<dbReference type="PANTHER" id="PTHR46797">
    <property type="entry name" value="HTH-TYPE TRANSCRIPTIONAL REGULATOR"/>
    <property type="match status" value="1"/>
</dbReference>
<dbReference type="GO" id="GO:0003677">
    <property type="term" value="F:DNA binding"/>
    <property type="evidence" value="ECO:0007669"/>
    <property type="project" value="UniProtKB-KW"/>
</dbReference>